<evidence type="ECO:0000256" key="2">
    <source>
        <dbReference type="ARBA" id="ARBA00023004"/>
    </source>
</evidence>
<evidence type="ECO:0000313" key="3">
    <source>
        <dbReference type="EMBL" id="SVD79163.1"/>
    </source>
</evidence>
<dbReference type="GO" id="GO:0019441">
    <property type="term" value="P:L-tryptophan catabolic process to kynurenine"/>
    <property type="evidence" value="ECO:0007669"/>
    <property type="project" value="InterPro"/>
</dbReference>
<name>A0A382Y7D5_9ZZZZ</name>
<dbReference type="InterPro" id="IPR037217">
    <property type="entry name" value="Trp/Indoleamine_2_3_dOase-like"/>
</dbReference>
<dbReference type="InterPro" id="IPR000898">
    <property type="entry name" value="Indolamine_dOase"/>
</dbReference>
<dbReference type="EMBL" id="UINC01173521">
    <property type="protein sequence ID" value="SVD79163.1"/>
    <property type="molecule type" value="Genomic_DNA"/>
</dbReference>
<gene>
    <name evidence="3" type="ORF">METZ01_LOCUS432017</name>
</gene>
<sequence>MVKLNVRDFMKKIATYVHPERGFLPYPDPLLELPPAYRAWDELNNAMPELLHNNVFRDALNNIPQLDPSGIKNGP</sequence>
<feature type="non-terminal residue" evidence="3">
    <location>
        <position position="75"/>
    </location>
</feature>
<organism evidence="3">
    <name type="scientific">marine metagenome</name>
    <dbReference type="NCBI Taxonomy" id="408172"/>
    <lineage>
        <taxon>unclassified sequences</taxon>
        <taxon>metagenomes</taxon>
        <taxon>ecological metagenomes</taxon>
    </lineage>
</organism>
<proteinExistence type="predicted"/>
<dbReference type="Pfam" id="PF01231">
    <property type="entry name" value="IDO"/>
    <property type="match status" value="1"/>
</dbReference>
<dbReference type="GO" id="GO:0016491">
    <property type="term" value="F:oxidoreductase activity"/>
    <property type="evidence" value="ECO:0007669"/>
    <property type="project" value="UniProtKB-ARBA"/>
</dbReference>
<protein>
    <submittedName>
        <fullName evidence="3">Uncharacterized protein</fullName>
    </submittedName>
</protein>
<accession>A0A382Y7D5</accession>
<evidence type="ECO:0000256" key="1">
    <source>
        <dbReference type="ARBA" id="ARBA00022723"/>
    </source>
</evidence>
<dbReference type="GO" id="GO:0046872">
    <property type="term" value="F:metal ion binding"/>
    <property type="evidence" value="ECO:0007669"/>
    <property type="project" value="UniProtKB-KW"/>
</dbReference>
<dbReference type="SUPFAM" id="SSF140959">
    <property type="entry name" value="Indolic compounds 2,3-dioxygenase-like"/>
    <property type="match status" value="1"/>
</dbReference>
<reference evidence="3" key="1">
    <citation type="submission" date="2018-05" db="EMBL/GenBank/DDBJ databases">
        <authorList>
            <person name="Lanie J.A."/>
            <person name="Ng W.-L."/>
            <person name="Kazmierczak K.M."/>
            <person name="Andrzejewski T.M."/>
            <person name="Davidsen T.M."/>
            <person name="Wayne K.J."/>
            <person name="Tettelin H."/>
            <person name="Glass J.I."/>
            <person name="Rusch D."/>
            <person name="Podicherti R."/>
            <person name="Tsui H.-C.T."/>
            <person name="Winkler M.E."/>
        </authorList>
    </citation>
    <scope>NUCLEOTIDE SEQUENCE</scope>
</reference>
<dbReference type="AlphaFoldDB" id="A0A382Y7D5"/>
<keyword evidence="1" id="KW-0479">Metal-binding</keyword>
<dbReference type="GO" id="GO:0020037">
    <property type="term" value="F:heme binding"/>
    <property type="evidence" value="ECO:0007669"/>
    <property type="project" value="InterPro"/>
</dbReference>
<keyword evidence="2" id="KW-0408">Iron</keyword>